<dbReference type="CDD" id="cd02440">
    <property type="entry name" value="AdoMet_MTases"/>
    <property type="match status" value="1"/>
</dbReference>
<feature type="domain" description="Methyltransferase" evidence="1">
    <location>
        <begin position="31"/>
        <end position="118"/>
    </location>
</feature>
<organism evidence="2">
    <name type="scientific">marine sediment metagenome</name>
    <dbReference type="NCBI Taxonomy" id="412755"/>
    <lineage>
        <taxon>unclassified sequences</taxon>
        <taxon>metagenomes</taxon>
        <taxon>ecological metagenomes</taxon>
    </lineage>
</organism>
<proteinExistence type="predicted"/>
<evidence type="ECO:0000313" key="2">
    <source>
        <dbReference type="EMBL" id="GAH48297.1"/>
    </source>
</evidence>
<accession>X1FTG8</accession>
<reference evidence="2" key="1">
    <citation type="journal article" date="2014" name="Front. Microbiol.">
        <title>High frequency of phylogenetically diverse reductive dehalogenase-homologous genes in deep subseafloor sedimentary metagenomes.</title>
        <authorList>
            <person name="Kawai M."/>
            <person name="Futagami T."/>
            <person name="Toyoda A."/>
            <person name="Takaki Y."/>
            <person name="Nishi S."/>
            <person name="Hori S."/>
            <person name="Arai W."/>
            <person name="Tsubouchi T."/>
            <person name="Morono Y."/>
            <person name="Uchiyama I."/>
            <person name="Ito T."/>
            <person name="Fujiyama A."/>
            <person name="Inagaki F."/>
            <person name="Takami H."/>
        </authorList>
    </citation>
    <scope>NUCLEOTIDE SEQUENCE</scope>
    <source>
        <strain evidence="2">Expedition CK06-06</strain>
    </source>
</reference>
<feature type="non-terminal residue" evidence="2">
    <location>
        <position position="1"/>
    </location>
</feature>
<gene>
    <name evidence="2" type="ORF">S03H2_39310</name>
</gene>
<sequence>HKSDLWFYLRKNGKSYFKTLADLITSHGSSVLDVGCGEALVLKYLPKDFKYTGIDLSDFIITKNYQKYPRNYLSFIVSDMYKPNVTGWYDIILFAGTFTILHKTEILDLVRLYAAKYKPNYILIADLKKVDLSLVEKNFQVVGKTNYYFPLIKKPLPAGTPEQINNRQILLIKV</sequence>
<dbReference type="SUPFAM" id="SSF53335">
    <property type="entry name" value="S-adenosyl-L-methionine-dependent methyltransferases"/>
    <property type="match status" value="1"/>
</dbReference>
<dbReference type="InterPro" id="IPR029063">
    <property type="entry name" value="SAM-dependent_MTases_sf"/>
</dbReference>
<dbReference type="AlphaFoldDB" id="X1FTG8"/>
<protein>
    <recommendedName>
        <fullName evidence="1">Methyltransferase domain-containing protein</fullName>
    </recommendedName>
</protein>
<comment type="caution">
    <text evidence="2">The sequence shown here is derived from an EMBL/GenBank/DDBJ whole genome shotgun (WGS) entry which is preliminary data.</text>
</comment>
<evidence type="ECO:0000259" key="1">
    <source>
        <dbReference type="Pfam" id="PF13649"/>
    </source>
</evidence>
<dbReference type="EMBL" id="BARU01024290">
    <property type="protein sequence ID" value="GAH48297.1"/>
    <property type="molecule type" value="Genomic_DNA"/>
</dbReference>
<dbReference type="Gene3D" id="3.40.50.150">
    <property type="entry name" value="Vaccinia Virus protein VP39"/>
    <property type="match status" value="1"/>
</dbReference>
<dbReference type="Pfam" id="PF13649">
    <property type="entry name" value="Methyltransf_25"/>
    <property type="match status" value="1"/>
</dbReference>
<dbReference type="InterPro" id="IPR041698">
    <property type="entry name" value="Methyltransf_25"/>
</dbReference>
<name>X1FTG8_9ZZZZ</name>